<dbReference type="CDD" id="cd02440">
    <property type="entry name" value="AdoMet_MTases"/>
    <property type="match status" value="1"/>
</dbReference>
<dbReference type="PANTHER" id="PTHR43861:SF6">
    <property type="entry name" value="METHYLTRANSFERASE TYPE 11"/>
    <property type="match status" value="1"/>
</dbReference>
<dbReference type="Gene3D" id="3.40.50.150">
    <property type="entry name" value="Vaccinia Virus protein VP39"/>
    <property type="match status" value="1"/>
</dbReference>
<dbReference type="PANTHER" id="PTHR43861">
    <property type="entry name" value="TRANS-ACONITATE 2-METHYLTRANSFERASE-RELATED"/>
    <property type="match status" value="1"/>
</dbReference>
<protein>
    <submittedName>
        <fullName evidence="1">Class I SAM-dependent methyltransferase</fullName>
    </submittedName>
</protein>
<dbReference type="EMBL" id="JADKGY010000029">
    <property type="protein sequence ID" value="MBK9984240.1"/>
    <property type="molecule type" value="Genomic_DNA"/>
</dbReference>
<evidence type="ECO:0000313" key="2">
    <source>
        <dbReference type="Proteomes" id="UP000808337"/>
    </source>
</evidence>
<evidence type="ECO:0000313" key="1">
    <source>
        <dbReference type="EMBL" id="MBK9984240.1"/>
    </source>
</evidence>
<dbReference type="Pfam" id="PF13489">
    <property type="entry name" value="Methyltransf_23"/>
    <property type="match status" value="1"/>
</dbReference>
<dbReference type="Proteomes" id="UP000808337">
    <property type="component" value="Unassembled WGS sequence"/>
</dbReference>
<reference evidence="1 2" key="1">
    <citation type="submission" date="2020-10" db="EMBL/GenBank/DDBJ databases">
        <title>Connecting structure to function with the recovery of over 1000 high-quality activated sludge metagenome-assembled genomes encoding full-length rRNA genes using long-read sequencing.</title>
        <authorList>
            <person name="Singleton C.M."/>
            <person name="Petriglieri F."/>
            <person name="Kristensen J.M."/>
            <person name="Kirkegaard R.H."/>
            <person name="Michaelsen T.Y."/>
            <person name="Andersen M.H."/>
            <person name="Karst S.M."/>
            <person name="Dueholm M.S."/>
            <person name="Nielsen P.H."/>
            <person name="Albertsen M."/>
        </authorList>
    </citation>
    <scope>NUCLEOTIDE SEQUENCE [LARGE SCALE GENOMIC DNA]</scope>
    <source>
        <strain evidence="1">Ribe_18-Q3-R11-54_MAXAC.273</strain>
    </source>
</reference>
<dbReference type="AlphaFoldDB" id="A0A9D7SVV8"/>
<keyword evidence="1" id="KW-0489">Methyltransferase</keyword>
<keyword evidence="1" id="KW-0808">Transferase</keyword>
<proteinExistence type="predicted"/>
<dbReference type="SUPFAM" id="SSF53335">
    <property type="entry name" value="S-adenosyl-L-methionine-dependent methyltransferases"/>
    <property type="match status" value="1"/>
</dbReference>
<dbReference type="GO" id="GO:0032259">
    <property type="term" value="P:methylation"/>
    <property type="evidence" value="ECO:0007669"/>
    <property type="project" value="UniProtKB-KW"/>
</dbReference>
<sequence length="332" mass="38193">MQTNPEGQPVADMICPACGSHDWKDTGQVKDYSISGEWFSLKECQNCHLKATSPQPQDQDLGRYYASKDYISHSDTKKGLINKLYHLARRYMLEKKHDVVTRAIRRDMGRLLDVGAGTGHFAHYMSEYHWDVIALEPDENARKVGAEKLEMEIHPLEVLGELKEDSFDVITLWHVLEHVQDIGGYISHFRSLLHKDGVLIIAVPNHTSRDANQYKTKWAAYDVPRHLWHFSPLSMEKILTKHGFELAQKLPMPLDAFYVSMLSEKYRGNNFLGPVFAFFSGVLTWIASMRNVDKKKIPPSLPKAGFQNIMKTLLLFHHFEINQQVTTKIIFQ</sequence>
<accession>A0A9D7SVV8</accession>
<gene>
    <name evidence="1" type="ORF">IPP15_18025</name>
</gene>
<name>A0A9D7SVV8_9BACT</name>
<organism evidence="1 2">
    <name type="scientific">Candidatus Opimibacter skivensis</name>
    <dbReference type="NCBI Taxonomy" id="2982028"/>
    <lineage>
        <taxon>Bacteria</taxon>
        <taxon>Pseudomonadati</taxon>
        <taxon>Bacteroidota</taxon>
        <taxon>Saprospiria</taxon>
        <taxon>Saprospirales</taxon>
        <taxon>Saprospiraceae</taxon>
        <taxon>Candidatus Opimibacter</taxon>
    </lineage>
</organism>
<dbReference type="GO" id="GO:0008168">
    <property type="term" value="F:methyltransferase activity"/>
    <property type="evidence" value="ECO:0007669"/>
    <property type="project" value="UniProtKB-KW"/>
</dbReference>
<comment type="caution">
    <text evidence="1">The sequence shown here is derived from an EMBL/GenBank/DDBJ whole genome shotgun (WGS) entry which is preliminary data.</text>
</comment>
<dbReference type="InterPro" id="IPR029063">
    <property type="entry name" value="SAM-dependent_MTases_sf"/>
</dbReference>